<name>A0A7D9IC49_PARCT</name>
<feature type="transmembrane region" description="Helical" evidence="8">
    <location>
        <begin position="54"/>
        <end position="74"/>
    </location>
</feature>
<organism evidence="9 10">
    <name type="scientific">Paramuricea clavata</name>
    <name type="common">Red gorgonian</name>
    <name type="synonym">Violescent sea-whip</name>
    <dbReference type="NCBI Taxonomy" id="317549"/>
    <lineage>
        <taxon>Eukaryota</taxon>
        <taxon>Metazoa</taxon>
        <taxon>Cnidaria</taxon>
        <taxon>Anthozoa</taxon>
        <taxon>Octocorallia</taxon>
        <taxon>Malacalcyonacea</taxon>
        <taxon>Plexauridae</taxon>
        <taxon>Paramuricea</taxon>
    </lineage>
</organism>
<feature type="transmembrane region" description="Helical" evidence="8">
    <location>
        <begin position="124"/>
        <end position="143"/>
    </location>
</feature>
<evidence type="ECO:0000256" key="8">
    <source>
        <dbReference type="SAM" id="Phobius"/>
    </source>
</evidence>
<evidence type="ECO:0000256" key="7">
    <source>
        <dbReference type="SAM" id="MobiDB-lite"/>
    </source>
</evidence>
<keyword evidence="5 8" id="KW-1133">Transmembrane helix</keyword>
<gene>
    <name evidence="9" type="ORF">PACLA_8A017427</name>
</gene>
<keyword evidence="6 8" id="KW-0472">Membrane</keyword>
<keyword evidence="3" id="KW-0762">Sugar transport</keyword>
<dbReference type="OrthoDB" id="419167at2759"/>
<evidence type="ECO:0000256" key="5">
    <source>
        <dbReference type="ARBA" id="ARBA00022989"/>
    </source>
</evidence>
<dbReference type="EMBL" id="CACRXK020004289">
    <property type="protein sequence ID" value="CAB4002209.1"/>
    <property type="molecule type" value="Genomic_DNA"/>
</dbReference>
<sequence length="352" mass="39718">MFRRLRIYLLTMSDSNKLFPTRLHLIIFITYISLFVNQGLLITASKDKDNNYTYNPTTVVILVELGKLLFILIMQFRESSLSEFINQITSNARMFGFYMIPALLYCLYNNLAFTNLKAYGPTSYWLLLQFRVVTTGIVYQVLFSKQLSLKQWFSLGLLTFGCIVQHIGHSSAESSSFNFRVDKYLLLMLVQIFSSCIAGVYNEYLLKGKAGDVPFLTQSFFMYLDSIICNFGYMYFNGSFSKAVSPEGLAALKEPIVLAIILNNTIAGLVTAILLKKLNSILKQFGASLEIIFTALLVWLLFGKAITSYTLFAILIVCTSIYIYSTSPIANPSTKENTSESVGQDSRKGEHV</sequence>
<proteinExistence type="inferred from homology"/>
<dbReference type="Proteomes" id="UP001152795">
    <property type="component" value="Unassembled WGS sequence"/>
</dbReference>
<dbReference type="Pfam" id="PF04142">
    <property type="entry name" value="Nuc_sug_transp"/>
    <property type="match status" value="1"/>
</dbReference>
<evidence type="ECO:0000256" key="3">
    <source>
        <dbReference type="ARBA" id="ARBA00022597"/>
    </source>
</evidence>
<feature type="transmembrane region" description="Helical" evidence="8">
    <location>
        <begin position="256"/>
        <end position="275"/>
    </location>
</feature>
<evidence type="ECO:0000313" key="10">
    <source>
        <dbReference type="Proteomes" id="UP001152795"/>
    </source>
</evidence>
<keyword evidence="4 8" id="KW-0812">Transmembrane</keyword>
<dbReference type="SUPFAM" id="SSF103481">
    <property type="entry name" value="Multidrug resistance efflux transporter EmrE"/>
    <property type="match status" value="1"/>
</dbReference>
<evidence type="ECO:0000256" key="1">
    <source>
        <dbReference type="ARBA" id="ARBA00004141"/>
    </source>
</evidence>
<accession>A0A7D9IC49</accession>
<protein>
    <submittedName>
        <fullName evidence="9">CMP-sialic acid transporter 1-like</fullName>
    </submittedName>
</protein>
<dbReference type="GO" id="GO:0000139">
    <property type="term" value="C:Golgi membrane"/>
    <property type="evidence" value="ECO:0007669"/>
    <property type="project" value="InterPro"/>
</dbReference>
<evidence type="ECO:0000256" key="6">
    <source>
        <dbReference type="ARBA" id="ARBA00023136"/>
    </source>
</evidence>
<dbReference type="AlphaFoldDB" id="A0A7D9IC49"/>
<evidence type="ECO:0000256" key="2">
    <source>
        <dbReference type="ARBA" id="ARBA00009976"/>
    </source>
</evidence>
<feature type="region of interest" description="Disordered" evidence="7">
    <location>
        <begin position="331"/>
        <end position="352"/>
    </location>
</feature>
<evidence type="ECO:0000256" key="4">
    <source>
        <dbReference type="ARBA" id="ARBA00022692"/>
    </source>
</evidence>
<comment type="similarity">
    <text evidence="2">Belongs to the nucleotide-sugar transporter family. SLC35A subfamily.</text>
</comment>
<dbReference type="GO" id="GO:0015165">
    <property type="term" value="F:pyrimidine nucleotide-sugar transmembrane transporter activity"/>
    <property type="evidence" value="ECO:0007669"/>
    <property type="project" value="InterPro"/>
</dbReference>
<comment type="subcellular location">
    <subcellularLocation>
        <location evidence="1">Membrane</location>
        <topology evidence="1">Multi-pass membrane protein</topology>
    </subcellularLocation>
</comment>
<comment type="caution">
    <text evidence="9">The sequence shown here is derived from an EMBL/GenBank/DDBJ whole genome shotgun (WGS) entry which is preliminary data.</text>
</comment>
<feature type="transmembrane region" description="Helical" evidence="8">
    <location>
        <begin position="21"/>
        <end position="42"/>
    </location>
</feature>
<feature type="transmembrane region" description="Helical" evidence="8">
    <location>
        <begin position="184"/>
        <end position="201"/>
    </location>
</feature>
<reference evidence="9" key="1">
    <citation type="submission" date="2020-04" db="EMBL/GenBank/DDBJ databases">
        <authorList>
            <person name="Alioto T."/>
            <person name="Alioto T."/>
            <person name="Gomez Garrido J."/>
        </authorList>
    </citation>
    <scope>NUCLEOTIDE SEQUENCE</scope>
    <source>
        <strain evidence="9">A484AB</strain>
    </source>
</reference>
<feature type="transmembrane region" description="Helical" evidence="8">
    <location>
        <begin position="282"/>
        <end position="302"/>
    </location>
</feature>
<dbReference type="InterPro" id="IPR007271">
    <property type="entry name" value="Nuc_sug_transpt"/>
</dbReference>
<feature type="transmembrane region" description="Helical" evidence="8">
    <location>
        <begin position="95"/>
        <end position="112"/>
    </location>
</feature>
<dbReference type="PANTHER" id="PTHR10231">
    <property type="entry name" value="NUCLEOTIDE-SUGAR TRANSMEMBRANE TRANSPORTER"/>
    <property type="match status" value="1"/>
</dbReference>
<feature type="compositionally biased region" description="Polar residues" evidence="7">
    <location>
        <begin position="331"/>
        <end position="344"/>
    </location>
</feature>
<feature type="transmembrane region" description="Helical" evidence="8">
    <location>
        <begin position="213"/>
        <end position="236"/>
    </location>
</feature>
<dbReference type="InterPro" id="IPR037185">
    <property type="entry name" value="EmrE-like"/>
</dbReference>
<keyword evidence="10" id="KW-1185">Reference proteome</keyword>
<evidence type="ECO:0000313" key="9">
    <source>
        <dbReference type="EMBL" id="CAB4002209.1"/>
    </source>
</evidence>
<feature type="transmembrane region" description="Helical" evidence="8">
    <location>
        <begin position="308"/>
        <end position="325"/>
    </location>
</feature>
<keyword evidence="3" id="KW-0813">Transport</keyword>
<feature type="transmembrane region" description="Helical" evidence="8">
    <location>
        <begin position="152"/>
        <end position="172"/>
    </location>
</feature>